<feature type="region of interest" description="Disordered" evidence="1">
    <location>
        <begin position="94"/>
        <end position="402"/>
    </location>
</feature>
<dbReference type="Proteomes" id="UP000796761">
    <property type="component" value="Unassembled WGS sequence"/>
</dbReference>
<gene>
    <name evidence="3" type="ORF">HGM15179_019346</name>
</gene>
<feature type="compositionally biased region" description="Basic and acidic residues" evidence="1">
    <location>
        <begin position="288"/>
        <end position="360"/>
    </location>
</feature>
<dbReference type="PANTHER" id="PTHR45884">
    <property type="entry name" value="N-ACETYLTRANSFERASE ECO"/>
    <property type="match status" value="1"/>
</dbReference>
<keyword evidence="4" id="KW-1185">Reference proteome</keyword>
<feature type="region of interest" description="Disordered" evidence="1">
    <location>
        <begin position="579"/>
        <end position="606"/>
    </location>
</feature>
<feature type="compositionally biased region" description="Low complexity" evidence="1">
    <location>
        <begin position="275"/>
        <end position="287"/>
    </location>
</feature>
<feature type="domain" description="N-acetyltransferase ESCO zinc-finger" evidence="2">
    <location>
        <begin position="444"/>
        <end position="483"/>
    </location>
</feature>
<reference evidence="3" key="1">
    <citation type="submission" date="2019-04" db="EMBL/GenBank/DDBJ databases">
        <title>Genome assembly of Zosterops borbonicus 15179.</title>
        <authorList>
            <person name="Leroy T."/>
            <person name="Anselmetti Y."/>
            <person name="Tilak M.-K."/>
            <person name="Nabholz B."/>
        </authorList>
    </citation>
    <scope>NUCLEOTIDE SEQUENCE</scope>
    <source>
        <strain evidence="3">HGM_15179</strain>
        <tissue evidence="3">Muscle</tissue>
    </source>
</reference>
<evidence type="ECO:0000313" key="4">
    <source>
        <dbReference type="Proteomes" id="UP000796761"/>
    </source>
</evidence>
<feature type="compositionally biased region" description="Low complexity" evidence="1">
    <location>
        <begin position="107"/>
        <end position="196"/>
    </location>
</feature>
<feature type="compositionally biased region" description="Basic and acidic residues" evidence="1">
    <location>
        <begin position="368"/>
        <end position="383"/>
    </location>
</feature>
<dbReference type="GO" id="GO:0000785">
    <property type="term" value="C:chromatin"/>
    <property type="evidence" value="ECO:0007669"/>
    <property type="project" value="TreeGrafter"/>
</dbReference>
<feature type="compositionally biased region" description="Basic and acidic residues" evidence="1">
    <location>
        <begin position="594"/>
        <end position="603"/>
    </location>
</feature>
<sequence>MALSSCSEFQTPVTKRLRAAPGSPKSPKNSPKNSQNSSSEEEEKQEKEILPRRLEIPAGNSGIPQNSQFPVGAFYGKRLYLDPLQRKRLRELLGEGKFPEKIGNSDKNPGNSGRNPGNSNKNPGNSNRNLGKSNRNLGNSGKNLKNSGKNSGNSSKNFGNSSKKFGNSSKNFGNSGKNFGNSGKNFGNSCKNSGNSTKNPGNSGWNCSSKGKANPKDGQEIPKGENKGNVGNSGNVKCGNSSFRVLSVGVRPPLRLPLGSSFFLSGKKSRKKSQKNPGEPGKNPPENSEGKEKREWSKEEIPRKNPLEKSTKEKQECSKAEEEIPRKNPLEKSEGKENRECSKEGIPRKNPLEKSTKENQEYLEVEEEIPRKNPLEKSGKEDPPGIPHPQDSLSPKKDSGSSCPAALFPIFLPSRRRPLEELPAPFGPSGKAPKKSKDLNSWDQLIIDLGQRELGAGQCGSCGMVFAPGIPEDRLQHLRHHRRLREGLRYLGWKQQRVVAEFWDGKIVLILPGDPKYALRKAQEVLEVVDSELGFPGSSLGSLPENSRVYLFVGTGKCVLGCLVAEPIQQAFRVLPEPEPDASALPAPQNSRGDSQDSPRDPCLRVPPIFPPIFPVSLPHFPPIPISPGTR</sequence>
<feature type="compositionally biased region" description="Low complexity" evidence="1">
    <location>
        <begin position="227"/>
        <end position="242"/>
    </location>
</feature>
<comment type="caution">
    <text evidence="3">The sequence shown here is derived from an EMBL/GenBank/DDBJ whole genome shotgun (WGS) entry which is preliminary data.</text>
</comment>
<dbReference type="OrthoDB" id="428854at2759"/>
<organism evidence="3 4">
    <name type="scientific">Zosterops borbonicus</name>
    <dbReference type="NCBI Taxonomy" id="364589"/>
    <lineage>
        <taxon>Eukaryota</taxon>
        <taxon>Metazoa</taxon>
        <taxon>Chordata</taxon>
        <taxon>Craniata</taxon>
        <taxon>Vertebrata</taxon>
        <taxon>Euteleostomi</taxon>
        <taxon>Archelosauria</taxon>
        <taxon>Archosauria</taxon>
        <taxon>Dinosauria</taxon>
        <taxon>Saurischia</taxon>
        <taxon>Theropoda</taxon>
        <taxon>Coelurosauria</taxon>
        <taxon>Aves</taxon>
        <taxon>Neognathae</taxon>
        <taxon>Neoaves</taxon>
        <taxon>Telluraves</taxon>
        <taxon>Australaves</taxon>
        <taxon>Passeriformes</taxon>
        <taxon>Sylvioidea</taxon>
        <taxon>Zosteropidae</taxon>
        <taxon>Zosterops</taxon>
    </lineage>
</organism>
<feature type="compositionally biased region" description="Basic and acidic residues" evidence="1">
    <location>
        <begin position="214"/>
        <end position="226"/>
    </location>
</feature>
<proteinExistence type="predicted"/>
<evidence type="ECO:0000313" key="3">
    <source>
        <dbReference type="EMBL" id="TRZ07762.1"/>
    </source>
</evidence>
<feature type="compositionally biased region" description="Basic and acidic residues" evidence="1">
    <location>
        <begin position="94"/>
        <end position="104"/>
    </location>
</feature>
<feature type="compositionally biased region" description="Polar residues" evidence="1">
    <location>
        <begin position="197"/>
        <end position="211"/>
    </location>
</feature>
<dbReference type="GO" id="GO:0007064">
    <property type="term" value="P:mitotic sister chromatid cohesion"/>
    <property type="evidence" value="ECO:0007669"/>
    <property type="project" value="TreeGrafter"/>
</dbReference>
<protein>
    <recommendedName>
        <fullName evidence="2">N-acetyltransferase ESCO zinc-finger domain-containing protein</fullName>
    </recommendedName>
</protein>
<accession>A0A8K1FXM9</accession>
<dbReference type="EMBL" id="SWJQ01001637">
    <property type="protein sequence ID" value="TRZ07762.1"/>
    <property type="molecule type" value="Genomic_DNA"/>
</dbReference>
<evidence type="ECO:0000259" key="2">
    <source>
        <dbReference type="Pfam" id="PF13878"/>
    </source>
</evidence>
<name>A0A8K1FXM9_9PASS</name>
<feature type="region of interest" description="Disordered" evidence="1">
    <location>
        <begin position="1"/>
        <end position="70"/>
    </location>
</feature>
<feature type="non-terminal residue" evidence="3">
    <location>
        <position position="631"/>
    </location>
</feature>
<feature type="compositionally biased region" description="Polar residues" evidence="1">
    <location>
        <begin position="1"/>
        <end position="13"/>
    </location>
</feature>
<dbReference type="GO" id="GO:0005634">
    <property type="term" value="C:nucleus"/>
    <property type="evidence" value="ECO:0007669"/>
    <property type="project" value="TreeGrafter"/>
</dbReference>
<dbReference type="GO" id="GO:0061733">
    <property type="term" value="F:protein-lysine-acetyltransferase activity"/>
    <property type="evidence" value="ECO:0007669"/>
    <property type="project" value="TreeGrafter"/>
</dbReference>
<feature type="compositionally biased region" description="Basic and acidic residues" evidence="1">
    <location>
        <begin position="44"/>
        <end position="55"/>
    </location>
</feature>
<dbReference type="AlphaFoldDB" id="A0A8K1FXM9"/>
<dbReference type="InterPro" id="IPR028005">
    <property type="entry name" value="AcTrfase_ESCO_Znf_dom"/>
</dbReference>
<dbReference type="PANTHER" id="PTHR45884:SF2">
    <property type="entry name" value="N-ACETYLTRANSFERASE ECO"/>
    <property type="match status" value="1"/>
</dbReference>
<evidence type="ECO:0000256" key="1">
    <source>
        <dbReference type="SAM" id="MobiDB-lite"/>
    </source>
</evidence>
<dbReference type="Pfam" id="PF13878">
    <property type="entry name" value="zf-C2H2_3"/>
    <property type="match status" value="1"/>
</dbReference>
<feature type="compositionally biased region" description="Low complexity" evidence="1">
    <location>
        <begin position="23"/>
        <end position="38"/>
    </location>
</feature>